<dbReference type="EMBL" id="VCPC01000001">
    <property type="protein sequence ID" value="TMV14596.1"/>
    <property type="molecule type" value="Genomic_DNA"/>
</dbReference>
<keyword evidence="2" id="KW-1185">Reference proteome</keyword>
<protein>
    <recommendedName>
        <fullName evidence="3">Cupin domain-containing protein</fullName>
    </recommendedName>
</protein>
<name>A0ABY2XD24_9RHOB</name>
<evidence type="ECO:0000313" key="1">
    <source>
        <dbReference type="EMBL" id="TMV14596.1"/>
    </source>
</evidence>
<gene>
    <name evidence="1" type="ORF">FGK64_00995</name>
</gene>
<dbReference type="Proteomes" id="UP001191082">
    <property type="component" value="Unassembled WGS sequence"/>
</dbReference>
<proteinExistence type="predicted"/>
<organism evidence="1 2">
    <name type="scientific">Arenibacterium halophilum</name>
    <dbReference type="NCBI Taxonomy" id="2583821"/>
    <lineage>
        <taxon>Bacteria</taxon>
        <taxon>Pseudomonadati</taxon>
        <taxon>Pseudomonadota</taxon>
        <taxon>Alphaproteobacteria</taxon>
        <taxon>Rhodobacterales</taxon>
        <taxon>Paracoccaceae</taxon>
        <taxon>Arenibacterium</taxon>
    </lineage>
</organism>
<comment type="caution">
    <text evidence="1">The sequence shown here is derived from an EMBL/GenBank/DDBJ whole genome shotgun (WGS) entry which is preliminary data.</text>
</comment>
<dbReference type="RefSeq" id="WP_138861947.1">
    <property type="nucleotide sequence ID" value="NZ_VCPC01000001.1"/>
</dbReference>
<reference evidence="1 2" key="1">
    <citation type="submission" date="2019-05" db="EMBL/GenBank/DDBJ databases">
        <title>Marivita sp. nov. isolated from sea sediment.</title>
        <authorList>
            <person name="Kim W."/>
        </authorList>
    </citation>
    <scope>NUCLEOTIDE SEQUENCE [LARGE SCALE GENOMIC DNA]</scope>
    <source>
        <strain evidence="1 2">CAU 1492</strain>
    </source>
</reference>
<accession>A0ABY2XD24</accession>
<evidence type="ECO:0008006" key="3">
    <source>
        <dbReference type="Google" id="ProtNLM"/>
    </source>
</evidence>
<evidence type="ECO:0000313" key="2">
    <source>
        <dbReference type="Proteomes" id="UP001191082"/>
    </source>
</evidence>
<sequence length="130" mass="14323">MTTDKMPVLEYTRIYADADGNSHFAKDSFLLTERIEGAGVLDTATSALPIKRVWFRRVSENDAMGTPHCAPRRQFVMHLSGAVEIEVSDGTKQVFGPNEIVLAEDTHGEGHITRGVGELPRVMVVLEIAE</sequence>